<evidence type="ECO:0000256" key="3">
    <source>
        <dbReference type="ARBA" id="ARBA00038695"/>
    </source>
</evidence>
<dbReference type="EMBL" id="JBHRTL010000004">
    <property type="protein sequence ID" value="MFC3154110.1"/>
    <property type="molecule type" value="Genomic_DNA"/>
</dbReference>
<dbReference type="PANTHER" id="PTHR33231">
    <property type="entry name" value="30S RIBOSOMAL PROTEIN"/>
    <property type="match status" value="1"/>
</dbReference>
<dbReference type="RefSeq" id="WP_339617802.1">
    <property type="nucleotide sequence ID" value="NZ_AP031500.1"/>
</dbReference>
<evidence type="ECO:0000256" key="4">
    <source>
        <dbReference type="ARBA" id="ARBA00041148"/>
    </source>
</evidence>
<keyword evidence="1" id="KW-0810">Translation regulation</keyword>
<dbReference type="InterPro" id="IPR003489">
    <property type="entry name" value="RHF/RaiA"/>
</dbReference>
<evidence type="ECO:0000256" key="6">
    <source>
        <dbReference type="SAM" id="MobiDB-lite"/>
    </source>
</evidence>
<dbReference type="PANTHER" id="PTHR33231:SF1">
    <property type="entry name" value="30S RIBOSOMAL PROTEIN"/>
    <property type="match status" value="1"/>
</dbReference>
<dbReference type="NCBIfam" id="TIGR00741">
    <property type="entry name" value="yfiA"/>
    <property type="match status" value="1"/>
</dbReference>
<comment type="caution">
    <text evidence="7">The sequence shown here is derived from an EMBL/GenBank/DDBJ whole genome shotgun (WGS) entry which is preliminary data.</text>
</comment>
<evidence type="ECO:0000256" key="2">
    <source>
        <dbReference type="ARBA" id="ARBA00038434"/>
    </source>
</evidence>
<evidence type="ECO:0000256" key="5">
    <source>
        <dbReference type="ARBA" id="ARBA00041319"/>
    </source>
</evidence>
<comment type="similarity">
    <text evidence="2">Belongs to the HPF/YfiA ribosome-associated protein family. Short HPF subfamily.</text>
</comment>
<dbReference type="InterPro" id="IPR050574">
    <property type="entry name" value="HPF/YfiA_ribosome-assoc"/>
</dbReference>
<dbReference type="CDD" id="cd00552">
    <property type="entry name" value="RaiA"/>
    <property type="match status" value="1"/>
</dbReference>
<name>A0ABV7HJQ1_9GAMM</name>
<feature type="compositionally biased region" description="Acidic residues" evidence="6">
    <location>
        <begin position="103"/>
        <end position="112"/>
    </location>
</feature>
<proteinExistence type="inferred from homology"/>
<evidence type="ECO:0000256" key="1">
    <source>
        <dbReference type="ARBA" id="ARBA00022845"/>
    </source>
</evidence>
<gene>
    <name evidence="7" type="primary">hpf</name>
    <name evidence="7" type="ORF">ACFOEB_02775</name>
</gene>
<evidence type="ECO:0000313" key="7">
    <source>
        <dbReference type="EMBL" id="MFC3154110.1"/>
    </source>
</evidence>
<evidence type="ECO:0000313" key="8">
    <source>
        <dbReference type="Proteomes" id="UP001595548"/>
    </source>
</evidence>
<protein>
    <recommendedName>
        <fullName evidence="4">Ribosome hibernation promoting factor</fullName>
    </recommendedName>
    <alternativeName>
        <fullName evidence="5">Hibernation factor HPF</fullName>
    </alternativeName>
</protein>
<dbReference type="InterPro" id="IPR036567">
    <property type="entry name" value="RHF-like"/>
</dbReference>
<sequence length="112" mass="12118">MQIQLSGHHVDITDAIREAVNTKFGKVNSHFPQLESLSVTLTVERASQSVEATTQYLGAAVAVQAANHDMYAAIAQAAKKLEAALAHRKGSVKSNRHEKPQLTEEEPVDQAS</sequence>
<feature type="region of interest" description="Disordered" evidence="6">
    <location>
        <begin position="86"/>
        <end position="112"/>
    </location>
</feature>
<dbReference type="Pfam" id="PF02482">
    <property type="entry name" value="Ribosomal_S30AE"/>
    <property type="match status" value="1"/>
</dbReference>
<dbReference type="Gene3D" id="3.30.160.100">
    <property type="entry name" value="Ribosome hibernation promotion factor-like"/>
    <property type="match status" value="1"/>
</dbReference>
<keyword evidence="8" id="KW-1185">Reference proteome</keyword>
<dbReference type="Proteomes" id="UP001595548">
    <property type="component" value="Unassembled WGS sequence"/>
</dbReference>
<dbReference type="SUPFAM" id="SSF69754">
    <property type="entry name" value="Ribosome binding protein Y (YfiA homologue)"/>
    <property type="match status" value="1"/>
</dbReference>
<comment type="subunit">
    <text evidence="3">Associates exclusively with 100S ribosomes, which are dimers of 70S ribosomes.</text>
</comment>
<reference evidence="8" key="1">
    <citation type="journal article" date="2019" name="Int. J. Syst. Evol. Microbiol.">
        <title>The Global Catalogue of Microorganisms (GCM) 10K type strain sequencing project: providing services to taxonomists for standard genome sequencing and annotation.</title>
        <authorList>
            <consortium name="The Broad Institute Genomics Platform"/>
            <consortium name="The Broad Institute Genome Sequencing Center for Infectious Disease"/>
            <person name="Wu L."/>
            <person name="Ma J."/>
        </authorList>
    </citation>
    <scope>NUCLEOTIDE SEQUENCE [LARGE SCALE GENOMIC DNA]</scope>
    <source>
        <strain evidence="8">KCTC 52141</strain>
    </source>
</reference>
<organism evidence="7 8">
    <name type="scientific">Gilvimarinus japonicus</name>
    <dbReference type="NCBI Taxonomy" id="1796469"/>
    <lineage>
        <taxon>Bacteria</taxon>
        <taxon>Pseudomonadati</taxon>
        <taxon>Pseudomonadota</taxon>
        <taxon>Gammaproteobacteria</taxon>
        <taxon>Cellvibrionales</taxon>
        <taxon>Cellvibrionaceae</taxon>
        <taxon>Gilvimarinus</taxon>
    </lineage>
</organism>
<accession>A0ABV7HJQ1</accession>